<reference evidence="2" key="1">
    <citation type="submission" date="2023-03" db="EMBL/GenBank/DDBJ databases">
        <title>Massive genome expansion in bonnet fungi (Mycena s.s.) driven by repeated elements and novel gene families across ecological guilds.</title>
        <authorList>
            <consortium name="Lawrence Berkeley National Laboratory"/>
            <person name="Harder C.B."/>
            <person name="Miyauchi S."/>
            <person name="Viragh M."/>
            <person name="Kuo A."/>
            <person name="Thoen E."/>
            <person name="Andreopoulos B."/>
            <person name="Lu D."/>
            <person name="Skrede I."/>
            <person name="Drula E."/>
            <person name="Henrissat B."/>
            <person name="Morin E."/>
            <person name="Kohler A."/>
            <person name="Barry K."/>
            <person name="LaButti K."/>
            <person name="Morin E."/>
            <person name="Salamov A."/>
            <person name="Lipzen A."/>
            <person name="Mereny Z."/>
            <person name="Hegedus B."/>
            <person name="Baldrian P."/>
            <person name="Stursova M."/>
            <person name="Weitz H."/>
            <person name="Taylor A."/>
            <person name="Grigoriev I.V."/>
            <person name="Nagy L.G."/>
            <person name="Martin F."/>
            <person name="Kauserud H."/>
        </authorList>
    </citation>
    <scope>NUCLEOTIDE SEQUENCE</scope>
    <source>
        <strain evidence="2">CBHHK200</strain>
    </source>
</reference>
<dbReference type="AlphaFoldDB" id="A0AAD6WP22"/>
<organism evidence="2 3">
    <name type="scientific">Mycena alexandri</name>
    <dbReference type="NCBI Taxonomy" id="1745969"/>
    <lineage>
        <taxon>Eukaryota</taxon>
        <taxon>Fungi</taxon>
        <taxon>Dikarya</taxon>
        <taxon>Basidiomycota</taxon>
        <taxon>Agaricomycotina</taxon>
        <taxon>Agaricomycetes</taxon>
        <taxon>Agaricomycetidae</taxon>
        <taxon>Agaricales</taxon>
        <taxon>Marasmiineae</taxon>
        <taxon>Mycenaceae</taxon>
        <taxon>Mycena</taxon>
    </lineage>
</organism>
<dbReference type="Proteomes" id="UP001218188">
    <property type="component" value="Unassembled WGS sequence"/>
</dbReference>
<accession>A0AAD6WP22</accession>
<sequence length="297" mass="33343">MVHPHSTPTVNWPPPCINATSDQRGQTGASKWYKEVEDRGATTNKEFGGFASIKFATSHKVEDSKIHKFKCAAAAASGGAEHVQPGFGTLRRAAACNTSLVVPLIGDDLGRFPTSGQEYSAKLCHDDSRSLICVLTMYHWPARNRDLRPMQTSSTKPPDRCALRARVSGIAHEVMGENEERTERVSKANDAAALLFLPPSHRVCRHSHDPESNMVRPRSRHPRARLRPTAMDDLFVSANYTILPQKVQCNWRADNLNYVELQETPFNYVEPCRNPLNYMELRKGYPFYRTTGTTETM</sequence>
<feature type="compositionally biased region" description="Polar residues" evidence="1">
    <location>
        <begin position="1"/>
        <end position="10"/>
    </location>
</feature>
<evidence type="ECO:0000313" key="3">
    <source>
        <dbReference type="Proteomes" id="UP001218188"/>
    </source>
</evidence>
<proteinExistence type="predicted"/>
<evidence type="ECO:0000256" key="1">
    <source>
        <dbReference type="SAM" id="MobiDB-lite"/>
    </source>
</evidence>
<evidence type="ECO:0000313" key="2">
    <source>
        <dbReference type="EMBL" id="KAJ7021728.1"/>
    </source>
</evidence>
<dbReference type="EMBL" id="JARJCM010000225">
    <property type="protein sequence ID" value="KAJ7021728.1"/>
    <property type="molecule type" value="Genomic_DNA"/>
</dbReference>
<feature type="region of interest" description="Disordered" evidence="1">
    <location>
        <begin position="1"/>
        <end position="25"/>
    </location>
</feature>
<name>A0AAD6WP22_9AGAR</name>
<gene>
    <name evidence="2" type="ORF">C8F04DRAFT_1195198</name>
</gene>
<keyword evidence="3" id="KW-1185">Reference proteome</keyword>
<comment type="caution">
    <text evidence="2">The sequence shown here is derived from an EMBL/GenBank/DDBJ whole genome shotgun (WGS) entry which is preliminary data.</text>
</comment>
<protein>
    <submittedName>
        <fullName evidence="2">Uncharacterized protein</fullName>
    </submittedName>
</protein>